<feature type="region of interest" description="Disordered" evidence="1">
    <location>
        <begin position="9"/>
        <end position="33"/>
    </location>
</feature>
<comment type="caution">
    <text evidence="2">The sequence shown here is derived from an EMBL/GenBank/DDBJ whole genome shotgun (WGS) entry which is preliminary data.</text>
</comment>
<keyword evidence="3" id="KW-1185">Reference proteome</keyword>
<dbReference type="AlphaFoldDB" id="A0AAP0F3C4"/>
<proteinExistence type="predicted"/>
<dbReference type="EMBL" id="JBBNAG010000009">
    <property type="protein sequence ID" value="KAK9104541.1"/>
    <property type="molecule type" value="Genomic_DNA"/>
</dbReference>
<reference evidence="2 3" key="1">
    <citation type="submission" date="2024-01" db="EMBL/GenBank/DDBJ databases">
        <title>Genome assemblies of Stephania.</title>
        <authorList>
            <person name="Yang L."/>
        </authorList>
    </citation>
    <scope>NUCLEOTIDE SEQUENCE [LARGE SCALE GENOMIC DNA]</scope>
    <source>
        <strain evidence="2">JXDWG</strain>
        <tissue evidence="2">Leaf</tissue>
    </source>
</reference>
<gene>
    <name evidence="2" type="ORF">Scep_021385</name>
</gene>
<accession>A0AAP0F3C4</accession>
<feature type="compositionally biased region" description="Basic and acidic residues" evidence="1">
    <location>
        <begin position="17"/>
        <end position="32"/>
    </location>
</feature>
<dbReference type="Proteomes" id="UP001419268">
    <property type="component" value="Unassembled WGS sequence"/>
</dbReference>
<name>A0AAP0F3C4_9MAGN</name>
<evidence type="ECO:0000313" key="3">
    <source>
        <dbReference type="Proteomes" id="UP001419268"/>
    </source>
</evidence>
<organism evidence="2 3">
    <name type="scientific">Stephania cephalantha</name>
    <dbReference type="NCBI Taxonomy" id="152367"/>
    <lineage>
        <taxon>Eukaryota</taxon>
        <taxon>Viridiplantae</taxon>
        <taxon>Streptophyta</taxon>
        <taxon>Embryophyta</taxon>
        <taxon>Tracheophyta</taxon>
        <taxon>Spermatophyta</taxon>
        <taxon>Magnoliopsida</taxon>
        <taxon>Ranunculales</taxon>
        <taxon>Menispermaceae</taxon>
        <taxon>Menispermoideae</taxon>
        <taxon>Cissampelideae</taxon>
        <taxon>Stephania</taxon>
    </lineage>
</organism>
<feature type="compositionally biased region" description="Basic and acidic residues" evidence="1">
    <location>
        <begin position="88"/>
        <end position="114"/>
    </location>
</feature>
<protein>
    <submittedName>
        <fullName evidence="2">Uncharacterized protein</fullName>
    </submittedName>
</protein>
<feature type="region of interest" description="Disordered" evidence="1">
    <location>
        <begin position="82"/>
        <end position="126"/>
    </location>
</feature>
<sequence>MRLFAVMQEIRTSNRAQEPKHDEGGHGNEGTEGRQFGIRATSYKCADCVLSKRILTLLFPKAKLLDKKINLITTQNFVIRAFKRKKKTEPERQHSDDQEGEGKENERNRSRETGAELNVDASKDEDGIMRVKNTTSISIPRYDKIAQATRIPSDRLHRALWE</sequence>
<evidence type="ECO:0000313" key="2">
    <source>
        <dbReference type="EMBL" id="KAK9104541.1"/>
    </source>
</evidence>
<evidence type="ECO:0000256" key="1">
    <source>
        <dbReference type="SAM" id="MobiDB-lite"/>
    </source>
</evidence>